<dbReference type="EMBL" id="JAMZIH010007153">
    <property type="protein sequence ID" value="KAJ1673279.1"/>
    <property type="molecule type" value="Genomic_DNA"/>
</dbReference>
<reference evidence="1" key="1">
    <citation type="submission" date="2022-06" db="EMBL/GenBank/DDBJ databases">
        <title>Phylogenomic reconstructions and comparative analyses of Kickxellomycotina fungi.</title>
        <authorList>
            <person name="Reynolds N.K."/>
            <person name="Stajich J.E."/>
            <person name="Barry K."/>
            <person name="Grigoriev I.V."/>
            <person name="Crous P."/>
            <person name="Smith M.E."/>
        </authorList>
    </citation>
    <scope>NUCLEOTIDE SEQUENCE</scope>
    <source>
        <strain evidence="1">RSA 2271</strain>
    </source>
</reference>
<comment type="caution">
    <text evidence="1">The sequence shown here is derived from an EMBL/GenBank/DDBJ whole genome shotgun (WGS) entry which is preliminary data.</text>
</comment>
<protein>
    <submittedName>
        <fullName evidence="1">S-methyl-5-thioadenosine phosphorylase</fullName>
        <ecNumber evidence="1">2.4.2.28</ecNumber>
    </submittedName>
</protein>
<evidence type="ECO:0000313" key="2">
    <source>
        <dbReference type="Proteomes" id="UP001145114"/>
    </source>
</evidence>
<dbReference type="EC" id="2.4.2.28" evidence="1"/>
<keyword evidence="1" id="KW-0808">Transferase</keyword>
<sequence length="313" mass="34560">MATATTTDSSAFSDIRLGVIGGTGLYQLEGLEKVGEVQPQTPWGKPAAPIMIFRTPNGHRIAFLARHGLHHDYTPSEVPYAANIAALKSIGVQLIVAFSAVGSLQEEIKPGDFVLPSQIIDRTKGKRLDTFFGKGIVAHASFGEPFHKPLRELIYAHRDRVSSISVHTEKLAIAMEGLAFSTRAESNLYRSWGGDVINMTCIPESKLAREAEIAYQLVCMATDYDAWRESEEPVTVAEVMETMKTNAINAKHLLGSMLPALESKLYEAEDPQDVEFTSDLHGSMARSLQQPKEHIGDEPRQRLAHLYPTFFSH</sequence>
<organism evidence="1 2">
    <name type="scientific">Spiromyces aspiralis</name>
    <dbReference type="NCBI Taxonomy" id="68401"/>
    <lineage>
        <taxon>Eukaryota</taxon>
        <taxon>Fungi</taxon>
        <taxon>Fungi incertae sedis</taxon>
        <taxon>Zoopagomycota</taxon>
        <taxon>Kickxellomycotina</taxon>
        <taxon>Kickxellomycetes</taxon>
        <taxon>Kickxellales</taxon>
        <taxon>Kickxellaceae</taxon>
        <taxon>Spiromyces</taxon>
    </lineage>
</organism>
<name>A0ACC1HG15_9FUNG</name>
<evidence type="ECO:0000313" key="1">
    <source>
        <dbReference type="EMBL" id="KAJ1673279.1"/>
    </source>
</evidence>
<accession>A0ACC1HG15</accession>
<keyword evidence="2" id="KW-1185">Reference proteome</keyword>
<gene>
    <name evidence="1" type="primary">MEU1</name>
    <name evidence="1" type="ORF">EV182_005546</name>
</gene>
<keyword evidence="1" id="KW-0328">Glycosyltransferase</keyword>
<proteinExistence type="predicted"/>
<dbReference type="Proteomes" id="UP001145114">
    <property type="component" value="Unassembled WGS sequence"/>
</dbReference>